<proteinExistence type="inferred from homology"/>
<evidence type="ECO:0000256" key="6">
    <source>
        <dbReference type="ARBA" id="ARBA00022984"/>
    </source>
</evidence>
<evidence type="ECO:0000256" key="2">
    <source>
        <dbReference type="ARBA" id="ARBA00022490"/>
    </source>
</evidence>
<evidence type="ECO:0000256" key="9">
    <source>
        <dbReference type="ARBA" id="ARBA00023316"/>
    </source>
</evidence>
<keyword evidence="2 10" id="KW-0963">Cytoplasm</keyword>
<dbReference type="AlphaFoldDB" id="A0A840MRV6"/>
<comment type="similarity">
    <text evidence="10">Belongs to the glycosyl hydrolase 3 family. NagZ subfamily.</text>
</comment>
<dbReference type="GO" id="GO:0009254">
    <property type="term" value="P:peptidoglycan turnover"/>
    <property type="evidence" value="ECO:0007669"/>
    <property type="project" value="UniProtKB-UniRule"/>
</dbReference>
<feature type="site" description="Important for catalytic activity" evidence="10">
    <location>
        <position position="190"/>
    </location>
</feature>
<dbReference type="Gene3D" id="3.20.20.300">
    <property type="entry name" value="Glycoside hydrolase, family 3, N-terminal domain"/>
    <property type="match status" value="1"/>
</dbReference>
<feature type="active site" description="Nucleophile" evidence="10">
    <location>
        <position position="263"/>
    </location>
</feature>
<dbReference type="InterPro" id="IPR001764">
    <property type="entry name" value="Glyco_hydro_3_N"/>
</dbReference>
<keyword evidence="7 10" id="KW-0326">Glycosidase</keyword>
<dbReference type="HAMAP" id="MF_00364">
    <property type="entry name" value="NagZ"/>
    <property type="match status" value="1"/>
</dbReference>
<feature type="domain" description="Glycoside hydrolase family 3 N-terminal" evidence="11">
    <location>
        <begin position="10"/>
        <end position="300"/>
    </location>
</feature>
<dbReference type="SUPFAM" id="SSF51445">
    <property type="entry name" value="(Trans)glycosidases"/>
    <property type="match status" value="1"/>
</dbReference>
<reference evidence="12 13" key="1">
    <citation type="submission" date="2020-08" db="EMBL/GenBank/DDBJ databases">
        <title>Genomic Encyclopedia of Type Strains, Phase IV (KMG-IV): sequencing the most valuable type-strain genomes for metagenomic binning, comparative biology and taxonomic classification.</title>
        <authorList>
            <person name="Goeker M."/>
        </authorList>
    </citation>
    <scope>NUCLEOTIDE SEQUENCE [LARGE SCALE GENOMIC DNA]</scope>
    <source>
        <strain evidence="12 13">DSM 27165</strain>
    </source>
</reference>
<dbReference type="InterPro" id="IPR019800">
    <property type="entry name" value="Glyco_hydro_3_AS"/>
</dbReference>
<dbReference type="EMBL" id="JACHHY010000026">
    <property type="protein sequence ID" value="MBB5020155.1"/>
    <property type="molecule type" value="Genomic_DNA"/>
</dbReference>
<evidence type="ECO:0000256" key="10">
    <source>
        <dbReference type="HAMAP-Rule" id="MF_00364"/>
    </source>
</evidence>
<evidence type="ECO:0000259" key="11">
    <source>
        <dbReference type="Pfam" id="PF00933"/>
    </source>
</evidence>
<name>A0A840MRV6_9PROT</name>
<organism evidence="12 13">
    <name type="scientific">Chitinivorax tropicus</name>
    <dbReference type="NCBI Taxonomy" id="714531"/>
    <lineage>
        <taxon>Bacteria</taxon>
        <taxon>Pseudomonadati</taxon>
        <taxon>Pseudomonadota</taxon>
        <taxon>Betaproteobacteria</taxon>
        <taxon>Chitinivorax</taxon>
    </lineage>
</organism>
<gene>
    <name evidence="10" type="primary">nagZ</name>
    <name evidence="12" type="ORF">HNQ59_003469</name>
</gene>
<evidence type="ECO:0000256" key="7">
    <source>
        <dbReference type="ARBA" id="ARBA00023295"/>
    </source>
</evidence>
<evidence type="ECO:0000313" key="13">
    <source>
        <dbReference type="Proteomes" id="UP000575898"/>
    </source>
</evidence>
<comment type="caution">
    <text evidence="10">Lacks conserved residue(s) required for the propagation of feature annotation.</text>
</comment>
<dbReference type="Proteomes" id="UP000575898">
    <property type="component" value="Unassembled WGS sequence"/>
</dbReference>
<comment type="caution">
    <text evidence="12">The sequence shown here is derived from an EMBL/GenBank/DDBJ whole genome shotgun (WGS) entry which is preliminary data.</text>
</comment>
<evidence type="ECO:0000256" key="5">
    <source>
        <dbReference type="ARBA" id="ARBA00022960"/>
    </source>
</evidence>
<feature type="binding site" evidence="10">
    <location>
        <position position="149"/>
    </location>
    <ligand>
        <name>substrate</name>
    </ligand>
</feature>
<evidence type="ECO:0000256" key="8">
    <source>
        <dbReference type="ARBA" id="ARBA00023306"/>
    </source>
</evidence>
<dbReference type="GO" id="GO:0008360">
    <property type="term" value="P:regulation of cell shape"/>
    <property type="evidence" value="ECO:0007669"/>
    <property type="project" value="UniProtKB-KW"/>
</dbReference>
<evidence type="ECO:0000256" key="4">
    <source>
        <dbReference type="ARBA" id="ARBA00022801"/>
    </source>
</evidence>
<dbReference type="UniPathway" id="UPA00544"/>
<dbReference type="InterPro" id="IPR050226">
    <property type="entry name" value="NagZ_Beta-hexosaminidase"/>
</dbReference>
<dbReference type="InterPro" id="IPR022956">
    <property type="entry name" value="Beta_hexosaminidase_bac"/>
</dbReference>
<dbReference type="NCBIfam" id="NF003740">
    <property type="entry name" value="PRK05337.1"/>
    <property type="match status" value="1"/>
</dbReference>
<dbReference type="GO" id="GO:0009252">
    <property type="term" value="P:peptidoglycan biosynthetic process"/>
    <property type="evidence" value="ECO:0007669"/>
    <property type="project" value="UniProtKB-KW"/>
</dbReference>
<dbReference type="GO" id="GO:0005975">
    <property type="term" value="P:carbohydrate metabolic process"/>
    <property type="evidence" value="ECO:0007669"/>
    <property type="project" value="InterPro"/>
</dbReference>
<dbReference type="InterPro" id="IPR036962">
    <property type="entry name" value="Glyco_hydro_3_N_sf"/>
</dbReference>
<keyword evidence="3 10" id="KW-0132">Cell division</keyword>
<keyword evidence="4 10" id="KW-0378">Hydrolase</keyword>
<keyword evidence="5 10" id="KW-0133">Cell shape</keyword>
<dbReference type="InterPro" id="IPR017853">
    <property type="entry name" value="GH"/>
</dbReference>
<dbReference type="PANTHER" id="PTHR30480">
    <property type="entry name" value="BETA-HEXOSAMINIDASE-RELATED"/>
    <property type="match status" value="1"/>
</dbReference>
<comment type="catalytic activity">
    <reaction evidence="1 10">
        <text>Hydrolysis of terminal non-reducing N-acetyl-D-hexosamine residues in N-acetyl-beta-D-hexosaminides.</text>
        <dbReference type="EC" id="3.2.1.52"/>
    </reaction>
</comment>
<protein>
    <recommendedName>
        <fullName evidence="10">Beta-hexosaminidase</fullName>
        <ecNumber evidence="10">3.2.1.52</ecNumber>
    </recommendedName>
    <alternativeName>
        <fullName evidence="10">Beta-N-acetylhexosaminidase</fullName>
    </alternativeName>
    <alternativeName>
        <fullName evidence="10">N-acetyl-beta-glucosaminidase</fullName>
    </alternativeName>
</protein>
<feature type="binding site" evidence="10">
    <location>
        <begin position="179"/>
        <end position="180"/>
    </location>
    <ligand>
        <name>substrate</name>
    </ligand>
</feature>
<dbReference type="GO" id="GO:0005737">
    <property type="term" value="C:cytoplasm"/>
    <property type="evidence" value="ECO:0007669"/>
    <property type="project" value="UniProtKB-SubCell"/>
</dbReference>
<accession>A0A840MRV6</accession>
<evidence type="ECO:0000256" key="3">
    <source>
        <dbReference type="ARBA" id="ARBA00022618"/>
    </source>
</evidence>
<dbReference type="RefSeq" id="WP_184041564.1">
    <property type="nucleotide sequence ID" value="NZ_JACHHY010000026.1"/>
</dbReference>
<evidence type="ECO:0000313" key="12">
    <source>
        <dbReference type="EMBL" id="MBB5020155.1"/>
    </source>
</evidence>
<keyword evidence="8 10" id="KW-0131">Cell cycle</keyword>
<sequence>MAELTSRYQLGQLGPLMVDMAGMALTDQERDRLQHPMVGGLMLAARNYQSIEQLTALCDEIHHLRQPKLLIGVEQEGGRIQHFQSGFTHLPAMRDLGLVHDRHGRHPARRLAEQTGWVLAAELRACGVDFSLAPVLDVDHGSCGVIGNRAFHRQPAVVAELAHALQMGMRRGGMHAVGKHFPGHGHVSDDVCHALPVDPRTLPEIEAEELRVFRHMIDEGLAAIMPAHVIYPRVDSQAACFSAIWLQEILRDRLGFAGLIISDDLGVIGAASAGDMLRRVHAALDAGCDMVLICNQPAWVDHVLAHLNRPAQAVSLARFARMHGRPCPSRVALREDAEFALAIHEVGAVGLASAVLPFSPPDEASC</sequence>
<keyword evidence="9 10" id="KW-0961">Cell wall biogenesis/degradation</keyword>
<dbReference type="GO" id="GO:0004563">
    <property type="term" value="F:beta-N-acetylhexosaminidase activity"/>
    <property type="evidence" value="ECO:0007669"/>
    <property type="project" value="UniProtKB-UniRule"/>
</dbReference>
<dbReference type="GO" id="GO:0071555">
    <property type="term" value="P:cell wall organization"/>
    <property type="evidence" value="ECO:0007669"/>
    <property type="project" value="UniProtKB-KW"/>
</dbReference>
<dbReference type="GO" id="GO:0051301">
    <property type="term" value="P:cell division"/>
    <property type="evidence" value="ECO:0007669"/>
    <property type="project" value="UniProtKB-KW"/>
</dbReference>
<comment type="function">
    <text evidence="10">Plays a role in peptidoglycan recycling by cleaving the terminal beta-1,4-linked N-acetylglucosamine (GlcNAc) from peptide-linked peptidoglycan fragments, giving rise to free GlcNAc, anhydro-N-acetylmuramic acid and anhydro-N-acetylmuramic acid-linked peptides.</text>
</comment>
<keyword evidence="6 10" id="KW-0573">Peptidoglycan synthesis</keyword>
<comment type="pathway">
    <text evidence="10">Cell wall biogenesis; peptidoglycan recycling.</text>
</comment>
<dbReference type="PANTHER" id="PTHR30480:SF13">
    <property type="entry name" value="BETA-HEXOSAMINIDASE"/>
    <property type="match status" value="1"/>
</dbReference>
<dbReference type="PROSITE" id="PS00775">
    <property type="entry name" value="GLYCOSYL_HYDROL_F3"/>
    <property type="match status" value="1"/>
</dbReference>
<dbReference type="EC" id="3.2.1.52" evidence="10"/>
<comment type="subcellular location">
    <subcellularLocation>
        <location evidence="10">Cytoplasm</location>
    </subcellularLocation>
</comment>
<evidence type="ECO:0000256" key="1">
    <source>
        <dbReference type="ARBA" id="ARBA00001231"/>
    </source>
</evidence>
<keyword evidence="13" id="KW-1185">Reference proteome</keyword>
<dbReference type="Pfam" id="PF00933">
    <property type="entry name" value="Glyco_hydro_3"/>
    <property type="match status" value="1"/>
</dbReference>